<feature type="transmembrane region" description="Helical" evidence="6">
    <location>
        <begin position="801"/>
        <end position="821"/>
    </location>
</feature>
<feature type="transmembrane region" description="Helical" evidence="6">
    <location>
        <begin position="250"/>
        <end position="269"/>
    </location>
</feature>
<evidence type="ECO:0000256" key="4">
    <source>
        <dbReference type="ARBA" id="ARBA00023136"/>
    </source>
</evidence>
<reference evidence="7 8" key="1">
    <citation type="submission" date="2018-04" db="EMBL/GenBank/DDBJ databases">
        <title>The genome of golden apple snail Pomacea canaliculata provides insight into stress tolerance and invasive adaptation.</title>
        <authorList>
            <person name="Liu C."/>
            <person name="Liu B."/>
            <person name="Ren Y."/>
            <person name="Zhang Y."/>
            <person name="Wang H."/>
            <person name="Li S."/>
            <person name="Jiang F."/>
            <person name="Yin L."/>
            <person name="Zhang G."/>
            <person name="Qian W."/>
            <person name="Fan W."/>
        </authorList>
    </citation>
    <scope>NUCLEOTIDE SEQUENCE [LARGE SCALE GENOMIC DNA]</scope>
    <source>
        <strain evidence="7">SZHN2017</strain>
        <tissue evidence="7">Muscle</tissue>
    </source>
</reference>
<protein>
    <recommendedName>
        <fullName evidence="9">Major facilitator superfamily (MFS) profile domain-containing protein</fullName>
    </recommendedName>
</protein>
<sequence>MASGFHNRVFDEELDEEPYQRRKNDERDFHLEKSPPSRRQVSSLVEDEPTVQGRMDNLGFEPNGSPVFKKKISDSDGQRERTATGVSPVISSNNKSKTNEGFEKDEYEPTNGYAAGNNVQPSYGEVSDNPVTESTQDAPVYKRRWYILTVFSLIAFTQGCVWNAFGPISSTSQYVFKWSNGDIALINNWVFISYFLGGVFFSWMLDVKGLRWACVTSAFLMAGGSTLRCFSMEAPAITWLVNVGHLLNGLAGPVAMGAPPFLSAVWFPLHQRATATAVSTSSNFVGVAMAFVLGPNLVPQLTSPESVFINTTQIPSSVRNIASAGLTTEKGRLLTSPQMSVNPTESEESRIVQTKENIQIYMIIEAVWCGVLLLTVLIYFPAKPPTPPCASAGVQRESFLQGLKSLLRKKMFVMVTYLVLAVGVVFSWSGMIYISLSVHNIEEKEAGWIGFYGIIASAIASLIIARFADKFARIMKWCVLVQFAVGSLQFLIFALASSNVITPSVGLFYTTTILALLALNSSLPLLFEIGLPLHPDPPQTDIATGDISENHNNSHDPEQRGQYNNICDETTESASEERDQKASSDLTNEKISDVNEEGDEAERKVQTNLAAMAGERSNQTNNSTKIAIISPPTLYGFGFKKSNVADDGKDDYNKDGDHHQQQHQQQQVYRRRWYVLAVYCLFALNQECVWNTFGPISHSSERVFGWSNGDVFLLTNWGPITYIISGVFFSWMIDVKGLRWSSLSSAFLVTVGTALRCITMETPAATWLIHTGQLLNGLGGPVAMGGPPIVSAVWFPTEERATATAIGTTFNFLGFGLSFLLGELKVSLFLSPLTFPFTCIFPFPYFVFLNSLTFKCSDRRPLLCSLQMFSTLNAAWSAALFLMILIYFPAKPPTPPCTSAGIQRENFLHGLKHLLRRKQFWLVAFISGVPIGALNCWLTVISVDLGARGISEKEAGWIGFYSILSAALLMLVIGRIADVFARAMKWFVFTLYLIGTVALLLFGLACMDVVTPSVALFYATVIISATVLNSTIPLIYELACELAYPTGEGTTNIVLTIVSSVSGLLFLFVGMIQSIGTLWMSWTLFGTCVCCLPLLMLLKERFGRRDVDEAYPNISDINTEITVESGNL</sequence>
<dbReference type="Proteomes" id="UP000245119">
    <property type="component" value="Linkage Group LG2"/>
</dbReference>
<dbReference type="PANTHER" id="PTHR10924:SF27">
    <property type="entry name" value="SOLUTE CARRIER FAMILY 49 MEMBER 4"/>
    <property type="match status" value="1"/>
</dbReference>
<feature type="transmembrane region" description="Helical" evidence="6">
    <location>
        <begin position="713"/>
        <end position="733"/>
    </location>
</feature>
<accession>A0A2T7PRP7</accession>
<dbReference type="InterPro" id="IPR049680">
    <property type="entry name" value="FLVCR1-2_SLC49-like"/>
</dbReference>
<feature type="transmembrane region" description="Helical" evidence="6">
    <location>
        <begin position="920"/>
        <end position="943"/>
    </location>
</feature>
<feature type="compositionally biased region" description="Basic and acidic residues" evidence="5">
    <location>
        <begin position="575"/>
        <end position="593"/>
    </location>
</feature>
<feature type="transmembrane region" description="Helical" evidence="6">
    <location>
        <begin position="281"/>
        <end position="298"/>
    </location>
</feature>
<dbReference type="Pfam" id="PF07690">
    <property type="entry name" value="MFS_1"/>
    <property type="match status" value="2"/>
</dbReference>
<keyword evidence="2 6" id="KW-0812">Transmembrane</keyword>
<feature type="transmembrane region" description="Helical" evidence="6">
    <location>
        <begin position="185"/>
        <end position="205"/>
    </location>
</feature>
<feature type="region of interest" description="Disordered" evidence="5">
    <location>
        <begin position="1"/>
        <end position="133"/>
    </location>
</feature>
<feature type="transmembrane region" description="Helical" evidence="6">
    <location>
        <begin position="358"/>
        <end position="380"/>
    </location>
</feature>
<feature type="transmembrane region" description="Helical" evidence="6">
    <location>
        <begin position="868"/>
        <end position="888"/>
    </location>
</feature>
<keyword evidence="3 6" id="KW-1133">Transmembrane helix</keyword>
<evidence type="ECO:0000256" key="3">
    <source>
        <dbReference type="ARBA" id="ARBA00022989"/>
    </source>
</evidence>
<feature type="transmembrane region" description="Helical" evidence="6">
    <location>
        <begin position="955"/>
        <end position="974"/>
    </location>
</feature>
<dbReference type="OrthoDB" id="422206at2759"/>
<feature type="transmembrane region" description="Helical" evidence="6">
    <location>
        <begin position="446"/>
        <end position="465"/>
    </location>
</feature>
<comment type="subcellular location">
    <subcellularLocation>
        <location evidence="1">Membrane</location>
        <topology evidence="1">Multi-pass membrane protein</topology>
    </subcellularLocation>
</comment>
<feature type="compositionally biased region" description="Basic and acidic residues" evidence="5">
    <location>
        <begin position="18"/>
        <end position="35"/>
    </location>
</feature>
<feature type="transmembrane region" description="Helical" evidence="6">
    <location>
        <begin position="1078"/>
        <end position="1098"/>
    </location>
</feature>
<evidence type="ECO:0000256" key="1">
    <source>
        <dbReference type="ARBA" id="ARBA00004141"/>
    </source>
</evidence>
<feature type="transmembrane region" description="Helical" evidence="6">
    <location>
        <begin position="1051"/>
        <end position="1072"/>
    </location>
</feature>
<dbReference type="InterPro" id="IPR011701">
    <property type="entry name" value="MFS"/>
</dbReference>
<dbReference type="GO" id="GO:0016020">
    <property type="term" value="C:membrane"/>
    <property type="evidence" value="ECO:0007669"/>
    <property type="project" value="UniProtKB-SubCell"/>
</dbReference>
<feature type="transmembrane region" description="Helical" evidence="6">
    <location>
        <begin position="411"/>
        <end position="434"/>
    </location>
</feature>
<keyword evidence="4 6" id="KW-0472">Membrane</keyword>
<dbReference type="SUPFAM" id="SSF103473">
    <property type="entry name" value="MFS general substrate transporter"/>
    <property type="match status" value="2"/>
</dbReference>
<feature type="transmembrane region" description="Helical" evidence="6">
    <location>
        <begin position="477"/>
        <end position="501"/>
    </location>
</feature>
<feature type="transmembrane region" description="Helical" evidence="6">
    <location>
        <begin position="507"/>
        <end position="527"/>
    </location>
</feature>
<feature type="region of interest" description="Disordered" evidence="5">
    <location>
        <begin position="538"/>
        <end position="603"/>
    </location>
</feature>
<evidence type="ECO:0000256" key="5">
    <source>
        <dbReference type="SAM" id="MobiDB-lite"/>
    </source>
</evidence>
<feature type="transmembrane region" description="Helical" evidence="6">
    <location>
        <begin position="828"/>
        <end position="848"/>
    </location>
</feature>
<feature type="transmembrane region" description="Helical" evidence="6">
    <location>
        <begin position="212"/>
        <end position="230"/>
    </location>
</feature>
<evidence type="ECO:0000256" key="2">
    <source>
        <dbReference type="ARBA" id="ARBA00022692"/>
    </source>
</evidence>
<organism evidence="7 8">
    <name type="scientific">Pomacea canaliculata</name>
    <name type="common">Golden apple snail</name>
    <dbReference type="NCBI Taxonomy" id="400727"/>
    <lineage>
        <taxon>Eukaryota</taxon>
        <taxon>Metazoa</taxon>
        <taxon>Spiralia</taxon>
        <taxon>Lophotrochozoa</taxon>
        <taxon>Mollusca</taxon>
        <taxon>Gastropoda</taxon>
        <taxon>Caenogastropoda</taxon>
        <taxon>Architaenioglossa</taxon>
        <taxon>Ampullarioidea</taxon>
        <taxon>Ampullariidae</taxon>
        <taxon>Pomacea</taxon>
    </lineage>
</organism>
<dbReference type="GO" id="GO:0022857">
    <property type="term" value="F:transmembrane transporter activity"/>
    <property type="evidence" value="ECO:0007669"/>
    <property type="project" value="InterPro"/>
</dbReference>
<feature type="compositionally biased region" description="Basic and acidic residues" evidence="5">
    <location>
        <begin position="548"/>
        <end position="559"/>
    </location>
</feature>
<evidence type="ECO:0000313" key="7">
    <source>
        <dbReference type="EMBL" id="PVD36099.1"/>
    </source>
</evidence>
<proteinExistence type="predicted"/>
<dbReference type="EMBL" id="PZQS01000002">
    <property type="protein sequence ID" value="PVD36099.1"/>
    <property type="molecule type" value="Genomic_DNA"/>
</dbReference>
<dbReference type="PANTHER" id="PTHR10924">
    <property type="entry name" value="MAJOR FACILITATOR SUPERFAMILY PROTEIN-RELATED"/>
    <property type="match status" value="1"/>
</dbReference>
<evidence type="ECO:0008006" key="9">
    <source>
        <dbReference type="Google" id="ProtNLM"/>
    </source>
</evidence>
<feature type="transmembrane region" description="Helical" evidence="6">
    <location>
        <begin position="986"/>
        <end position="1010"/>
    </location>
</feature>
<feature type="compositionally biased region" description="Basic and acidic residues" evidence="5">
    <location>
        <begin position="71"/>
        <end position="82"/>
    </location>
</feature>
<evidence type="ECO:0000256" key="6">
    <source>
        <dbReference type="SAM" id="Phobius"/>
    </source>
</evidence>
<name>A0A2T7PRP7_POMCA</name>
<dbReference type="Gene3D" id="1.20.1250.20">
    <property type="entry name" value="MFS general substrate transporter like domains"/>
    <property type="match status" value="3"/>
</dbReference>
<evidence type="ECO:0000313" key="8">
    <source>
        <dbReference type="Proteomes" id="UP000245119"/>
    </source>
</evidence>
<feature type="transmembrane region" description="Helical" evidence="6">
    <location>
        <begin position="1016"/>
        <end position="1039"/>
    </location>
</feature>
<comment type="caution">
    <text evidence="7">The sequence shown here is derived from an EMBL/GenBank/DDBJ whole genome shotgun (WGS) entry which is preliminary data.</text>
</comment>
<gene>
    <name evidence="7" type="ORF">C0Q70_03071</name>
</gene>
<feature type="transmembrane region" description="Helical" evidence="6">
    <location>
        <begin position="673"/>
        <end position="693"/>
    </location>
</feature>
<feature type="transmembrane region" description="Helical" evidence="6">
    <location>
        <begin position="145"/>
        <end position="165"/>
    </location>
</feature>
<dbReference type="AlphaFoldDB" id="A0A2T7PRP7"/>
<keyword evidence="8" id="KW-1185">Reference proteome</keyword>
<dbReference type="InterPro" id="IPR036259">
    <property type="entry name" value="MFS_trans_sf"/>
</dbReference>